<keyword evidence="7" id="KW-0695">RNA-directed DNA polymerase</keyword>
<dbReference type="EMBL" id="JH431094">
    <property type="status" value="NOT_ANNOTATED_CDS"/>
    <property type="molecule type" value="Genomic_DNA"/>
</dbReference>
<protein>
    <recommendedName>
        <fullName evidence="11">Integrase catalytic domain-containing protein</fullName>
    </recommendedName>
</protein>
<name>T1IMU7_STRMM</name>
<dbReference type="Proteomes" id="UP000014500">
    <property type="component" value="Unassembled WGS sequence"/>
</dbReference>
<evidence type="ECO:0000259" key="11">
    <source>
        <dbReference type="PROSITE" id="PS50994"/>
    </source>
</evidence>
<keyword evidence="1" id="KW-0540">Nuclease</keyword>
<dbReference type="PANTHER" id="PTHR42648:SF11">
    <property type="entry name" value="TRANSPOSON TY4-P GAG-POL POLYPROTEIN"/>
    <property type="match status" value="1"/>
</dbReference>
<dbReference type="AlphaFoldDB" id="T1IMU7"/>
<dbReference type="EnsemblMetazoa" id="SMAR002312-RA">
    <property type="protein sequence ID" value="SMAR002312-PA"/>
    <property type="gene ID" value="SMAR002312"/>
</dbReference>
<dbReference type="GO" id="GO:0016787">
    <property type="term" value="F:hydrolase activity"/>
    <property type="evidence" value="ECO:0007669"/>
    <property type="project" value="UniProtKB-KW"/>
</dbReference>
<keyword evidence="2" id="KW-0479">Metal-binding</keyword>
<evidence type="ECO:0000256" key="7">
    <source>
        <dbReference type="ARBA" id="ARBA00022918"/>
    </source>
</evidence>
<dbReference type="PhylomeDB" id="T1IMU7"/>
<evidence type="ECO:0000256" key="8">
    <source>
        <dbReference type="ARBA" id="ARBA00022932"/>
    </source>
</evidence>
<dbReference type="SUPFAM" id="SSF53098">
    <property type="entry name" value="Ribonuclease H-like"/>
    <property type="match status" value="1"/>
</dbReference>
<dbReference type="InterPro" id="IPR012337">
    <property type="entry name" value="RNaseH-like_sf"/>
</dbReference>
<evidence type="ECO:0000256" key="1">
    <source>
        <dbReference type="ARBA" id="ARBA00022722"/>
    </source>
</evidence>
<feature type="domain" description="Integrase catalytic" evidence="11">
    <location>
        <begin position="120"/>
        <end position="286"/>
    </location>
</feature>
<dbReference type="PROSITE" id="PS50994">
    <property type="entry name" value="INTEGRASE"/>
    <property type="match status" value="1"/>
</dbReference>
<keyword evidence="9" id="KW-0233">DNA recombination</keyword>
<keyword evidence="13" id="KW-1185">Reference proteome</keyword>
<evidence type="ECO:0000256" key="9">
    <source>
        <dbReference type="ARBA" id="ARBA00023172"/>
    </source>
</evidence>
<proteinExistence type="predicted"/>
<keyword evidence="4" id="KW-0378">Hydrolase</keyword>
<dbReference type="InterPro" id="IPR013103">
    <property type="entry name" value="RVT_2"/>
</dbReference>
<evidence type="ECO:0000256" key="10">
    <source>
        <dbReference type="ARBA" id="ARBA00023268"/>
    </source>
</evidence>
<dbReference type="GO" id="GO:0004519">
    <property type="term" value="F:endonuclease activity"/>
    <property type="evidence" value="ECO:0007669"/>
    <property type="project" value="UniProtKB-KW"/>
</dbReference>
<keyword evidence="8" id="KW-0548">Nucleotidyltransferase</keyword>
<dbReference type="InterPro" id="IPR036397">
    <property type="entry name" value="RNaseH_sf"/>
</dbReference>
<dbReference type="InterPro" id="IPR001584">
    <property type="entry name" value="Integrase_cat-core"/>
</dbReference>
<dbReference type="HOGENOM" id="CLU_001650_15_2_1"/>
<evidence type="ECO:0000256" key="5">
    <source>
        <dbReference type="ARBA" id="ARBA00022842"/>
    </source>
</evidence>
<dbReference type="GO" id="GO:0003964">
    <property type="term" value="F:RNA-directed DNA polymerase activity"/>
    <property type="evidence" value="ECO:0007669"/>
    <property type="project" value="UniProtKB-KW"/>
</dbReference>
<evidence type="ECO:0000256" key="3">
    <source>
        <dbReference type="ARBA" id="ARBA00022759"/>
    </source>
</evidence>
<dbReference type="InterPro" id="IPR039537">
    <property type="entry name" value="Retrotran_Ty1/copia-like"/>
</dbReference>
<dbReference type="GO" id="GO:0003887">
    <property type="term" value="F:DNA-directed DNA polymerase activity"/>
    <property type="evidence" value="ECO:0007669"/>
    <property type="project" value="UniProtKB-KW"/>
</dbReference>
<organism evidence="12 13">
    <name type="scientific">Strigamia maritima</name>
    <name type="common">European centipede</name>
    <name type="synonym">Geophilus maritimus</name>
    <dbReference type="NCBI Taxonomy" id="126957"/>
    <lineage>
        <taxon>Eukaryota</taxon>
        <taxon>Metazoa</taxon>
        <taxon>Ecdysozoa</taxon>
        <taxon>Arthropoda</taxon>
        <taxon>Myriapoda</taxon>
        <taxon>Chilopoda</taxon>
        <taxon>Pleurostigmophora</taxon>
        <taxon>Geophilomorpha</taxon>
        <taxon>Linotaeniidae</taxon>
        <taxon>Strigamia</taxon>
    </lineage>
</organism>
<keyword evidence="3" id="KW-0255">Endonuclease</keyword>
<keyword evidence="8" id="KW-0808">Transferase</keyword>
<dbReference type="Pfam" id="PF07727">
    <property type="entry name" value="RVT_2"/>
    <property type="match status" value="1"/>
</dbReference>
<accession>T1IMU7</accession>
<dbReference type="InterPro" id="IPR057670">
    <property type="entry name" value="SH3_retrovirus"/>
</dbReference>
<dbReference type="Pfam" id="PF25597">
    <property type="entry name" value="SH3_retrovirus"/>
    <property type="match status" value="1"/>
</dbReference>
<keyword evidence="8" id="KW-0239">DNA-directed DNA polymerase</keyword>
<sequence length="619" mass="71793">MDINHTGCSVYTSHSQLVFTAPKVDRLFRIPTVVGHDQPIIINQEQRETHKVNKITSASADITTWHQRFSHLNIRSLLEVNRKGMVQGMNINGSLKMDTCHSCTQGKQTRLPFYPIKEIITSEPFELLYMDLCGPFPIQSLGGSKYMFMIVDDFTRMIFLRFLKTKDQAASTFEIFLNIQQNKYGYQVKAVRSDNGKEFDNKIFDNLLNKFGIEHQWTVVYSPQQNGVAERSNRKILDKLQTLLLDARLGQQLWAEAAATVAYTSNRSPMRRFSYQTPYERLTGEKPDVSNFQIFGSLAFTWIPKLYRNKLNPRSQPVIFIGYPAQSAGWKFLNPKTQQILIARDVKFDESKIGAEFLKISTMDEQLPDIAYIPMNTIKLPIVTTVTTDQPQSQILQGCRRYPLRNRVPVQPYQAQDWRQHRRRQDKKCRDEEDIATQPIPQWDHVGLTTDDEKAEPFTYQQAIEADDAQHWKKAMDDEIQLHIKRGTWELISKPPMARVIGCKWIYKRKTDPAGHIIKYKARLVAQGFKQIKGIDYEESYSPVVRLTTIRVILALAAIFRLQVKHYDVRSAYTHASLHETVYIKQPKNIQPTIRLIKYAFYIKQFMVYPKPVVLGMKS</sequence>
<evidence type="ECO:0000256" key="2">
    <source>
        <dbReference type="ARBA" id="ARBA00022723"/>
    </source>
</evidence>
<dbReference type="GO" id="GO:0015074">
    <property type="term" value="P:DNA integration"/>
    <property type="evidence" value="ECO:0007669"/>
    <property type="project" value="UniProtKB-KW"/>
</dbReference>
<evidence type="ECO:0000256" key="4">
    <source>
        <dbReference type="ARBA" id="ARBA00022801"/>
    </source>
</evidence>
<keyword evidence="6" id="KW-0229">DNA integration</keyword>
<evidence type="ECO:0000256" key="6">
    <source>
        <dbReference type="ARBA" id="ARBA00022908"/>
    </source>
</evidence>
<dbReference type="GO" id="GO:0006310">
    <property type="term" value="P:DNA recombination"/>
    <property type="evidence" value="ECO:0007669"/>
    <property type="project" value="UniProtKB-KW"/>
</dbReference>
<dbReference type="eggNOG" id="KOG0017">
    <property type="taxonomic scope" value="Eukaryota"/>
</dbReference>
<keyword evidence="10" id="KW-0511">Multifunctional enzyme</keyword>
<dbReference type="Pfam" id="PF13976">
    <property type="entry name" value="gag_pre-integrs"/>
    <property type="match status" value="1"/>
</dbReference>
<dbReference type="Pfam" id="PF00665">
    <property type="entry name" value="rve"/>
    <property type="match status" value="1"/>
</dbReference>
<dbReference type="STRING" id="126957.T1IMU7"/>
<evidence type="ECO:0000313" key="12">
    <source>
        <dbReference type="EnsemblMetazoa" id="SMAR002312-PA"/>
    </source>
</evidence>
<reference evidence="12" key="2">
    <citation type="submission" date="2015-02" db="UniProtKB">
        <authorList>
            <consortium name="EnsemblMetazoa"/>
        </authorList>
    </citation>
    <scope>IDENTIFICATION</scope>
</reference>
<dbReference type="PANTHER" id="PTHR42648">
    <property type="entry name" value="TRANSPOSASE, PUTATIVE-RELATED"/>
    <property type="match status" value="1"/>
</dbReference>
<reference evidence="13" key="1">
    <citation type="submission" date="2011-05" db="EMBL/GenBank/DDBJ databases">
        <authorList>
            <person name="Richards S.R."/>
            <person name="Qu J."/>
            <person name="Jiang H."/>
            <person name="Jhangiani S.N."/>
            <person name="Agravi P."/>
            <person name="Goodspeed R."/>
            <person name="Gross S."/>
            <person name="Mandapat C."/>
            <person name="Jackson L."/>
            <person name="Mathew T."/>
            <person name="Pu L."/>
            <person name="Thornton R."/>
            <person name="Saada N."/>
            <person name="Wilczek-Boney K.B."/>
            <person name="Lee S."/>
            <person name="Kovar C."/>
            <person name="Wu Y."/>
            <person name="Scherer S.E."/>
            <person name="Worley K.C."/>
            <person name="Muzny D.M."/>
            <person name="Gibbs R."/>
        </authorList>
    </citation>
    <scope>NUCLEOTIDE SEQUENCE</scope>
    <source>
        <strain evidence="13">Brora</strain>
    </source>
</reference>
<dbReference type="OMA" id="HNEERID"/>
<dbReference type="GO" id="GO:0046872">
    <property type="term" value="F:metal ion binding"/>
    <property type="evidence" value="ECO:0007669"/>
    <property type="project" value="UniProtKB-KW"/>
</dbReference>
<dbReference type="InterPro" id="IPR025724">
    <property type="entry name" value="GAG-pre-integrase_dom"/>
</dbReference>
<dbReference type="GO" id="GO:0003676">
    <property type="term" value="F:nucleic acid binding"/>
    <property type="evidence" value="ECO:0007669"/>
    <property type="project" value="InterPro"/>
</dbReference>
<dbReference type="Gene3D" id="3.30.420.10">
    <property type="entry name" value="Ribonuclease H-like superfamily/Ribonuclease H"/>
    <property type="match status" value="1"/>
</dbReference>
<evidence type="ECO:0000313" key="13">
    <source>
        <dbReference type="Proteomes" id="UP000014500"/>
    </source>
</evidence>
<keyword evidence="5" id="KW-0460">Magnesium</keyword>